<protein>
    <recommendedName>
        <fullName evidence="1">mRNA m(6)A methyltransferase</fullName>
        <ecNumber evidence="1">2.1.1.348</ecNumber>
    </recommendedName>
</protein>
<dbReference type="PROSITE" id="PS51143">
    <property type="entry name" value="MT_A70"/>
    <property type="match status" value="1"/>
</dbReference>
<feature type="region of interest" description="Disordered" evidence="7">
    <location>
        <begin position="166"/>
        <end position="197"/>
    </location>
</feature>
<evidence type="ECO:0000313" key="8">
    <source>
        <dbReference type="Proteomes" id="UP000001554"/>
    </source>
</evidence>
<gene>
    <name evidence="9" type="primary">LOC118417847</name>
</gene>
<evidence type="ECO:0000256" key="1">
    <source>
        <dbReference type="ARBA" id="ARBA00012160"/>
    </source>
</evidence>
<keyword evidence="4" id="KW-0949">S-adenosyl-L-methionine</keyword>
<dbReference type="GO" id="GO:0001510">
    <property type="term" value="P:RNA methylation"/>
    <property type="evidence" value="ECO:0007669"/>
    <property type="project" value="InterPro"/>
</dbReference>
<dbReference type="EC" id="2.1.1.348" evidence="1"/>
<feature type="compositionally biased region" description="Low complexity" evidence="7">
    <location>
        <begin position="41"/>
        <end position="54"/>
    </location>
</feature>
<dbReference type="InterPro" id="IPR025848">
    <property type="entry name" value="MT-A70"/>
</dbReference>
<comment type="similarity">
    <text evidence="6">Belongs to the MT-A70-like family.</text>
</comment>
<dbReference type="GO" id="GO:0001734">
    <property type="term" value="F:mRNA m(6)A methyltransferase activity"/>
    <property type="evidence" value="ECO:0007669"/>
    <property type="project" value="UniProtKB-EC"/>
</dbReference>
<feature type="compositionally biased region" description="Basic and acidic residues" evidence="7">
    <location>
        <begin position="177"/>
        <end position="197"/>
    </location>
</feature>
<comment type="catalytic activity">
    <reaction evidence="5">
        <text>an adenosine in mRNA + S-adenosyl-L-methionine = an N(6)-methyladenosine in mRNA + S-adenosyl-L-homocysteine + H(+)</text>
        <dbReference type="Rhea" id="RHEA:55584"/>
        <dbReference type="Rhea" id="RHEA-COMP:12414"/>
        <dbReference type="Rhea" id="RHEA-COMP:12417"/>
        <dbReference type="ChEBI" id="CHEBI:15378"/>
        <dbReference type="ChEBI" id="CHEBI:57856"/>
        <dbReference type="ChEBI" id="CHEBI:59789"/>
        <dbReference type="ChEBI" id="CHEBI:74411"/>
        <dbReference type="ChEBI" id="CHEBI:74449"/>
        <dbReference type="EC" id="2.1.1.348"/>
    </reaction>
</comment>
<feature type="region of interest" description="Disordered" evidence="7">
    <location>
        <begin position="1"/>
        <end position="71"/>
    </location>
</feature>
<sequence>MSDTWSSIQAHRKSQESLRERLQRRRRQGLGLDIEGLVAGPSSDSKPSSRSSSPTPQPPAPTPKAEDVTNIDPDVEKKLLACLNDQDMTIPTDSSILQGRVAKDLEKDVSQACVESLLQKFAAQELIVIKSSVTDAGTSCIVVTELDHSKLKAMCNELLQSGAEVSEKSGVGVKRKRETDSPAPEERVTKTVSKKKEDLGDDSIESLLSMPTIKEQETKEMGEEIFDLLSKPTAKEQSLVEKFKSQGGAQVQEFCPHGTKEECRKERRANHACNKLHFKKIIKDHTDESLGDCSFLNTCFHMDTCKYVHYEIEFPEGDAKLDQEQKVALAKAVKPKNSAHILYPSQWVQCDIRRIDMEVLGKFSVVMADPPWDIHMDLPYGTMTDDEMRTLNVSAIQDEGYIFLWVTGRAMELGRECLKLWGYERVDELIWVKTNQLQRIIRTGRTGHWLNHGKEHCLVGAKGTPFWTNRGLDADVIVAEVRETSHKPDEVYGIIERLAPGRRKIELFGRMHNVQPNWVTLGNQLDGVHLVDPEMVDRFRQRYPDGDRSYLKPS</sequence>
<keyword evidence="2" id="KW-0489">Methyltransferase</keyword>
<reference evidence="8" key="1">
    <citation type="journal article" date="2020" name="Nat. Ecol. Evol.">
        <title>Deeply conserved synteny resolves early events in vertebrate evolution.</title>
        <authorList>
            <person name="Simakov O."/>
            <person name="Marletaz F."/>
            <person name="Yue J.X."/>
            <person name="O'Connell B."/>
            <person name="Jenkins J."/>
            <person name="Brandt A."/>
            <person name="Calef R."/>
            <person name="Tung C.H."/>
            <person name="Huang T.K."/>
            <person name="Schmutz J."/>
            <person name="Satoh N."/>
            <person name="Yu J.K."/>
            <person name="Putnam N.H."/>
            <person name="Green R.E."/>
            <person name="Rokhsar D.S."/>
        </authorList>
    </citation>
    <scope>NUCLEOTIDE SEQUENCE [LARGE SCALE GENOMIC DNA]</scope>
    <source>
        <strain evidence="8">S238N-H82</strain>
    </source>
</reference>
<dbReference type="PROSITE" id="PS51563">
    <property type="entry name" value="SAM_MTA70L_1"/>
    <property type="match status" value="1"/>
</dbReference>
<evidence type="ECO:0000256" key="6">
    <source>
        <dbReference type="PROSITE-ProRule" id="PRU00489"/>
    </source>
</evidence>
<name>A0A9J7MUS2_BRAFL</name>
<evidence type="ECO:0000256" key="3">
    <source>
        <dbReference type="ARBA" id="ARBA00022679"/>
    </source>
</evidence>
<evidence type="ECO:0000313" key="9">
    <source>
        <dbReference type="RefSeq" id="XP_035679489.1"/>
    </source>
</evidence>
<keyword evidence="8" id="KW-1185">Reference proteome</keyword>
<proteinExistence type="inferred from homology"/>
<dbReference type="InterPro" id="IPR029063">
    <property type="entry name" value="SAM-dependent_MTases_sf"/>
</dbReference>
<evidence type="ECO:0000256" key="5">
    <source>
        <dbReference type="ARBA" id="ARBA00048957"/>
    </source>
</evidence>
<dbReference type="RefSeq" id="XP_035679489.1">
    <property type="nucleotide sequence ID" value="XM_035823596.1"/>
</dbReference>
<dbReference type="Pfam" id="PF05063">
    <property type="entry name" value="MT-A70"/>
    <property type="match status" value="1"/>
</dbReference>
<evidence type="ECO:0000256" key="4">
    <source>
        <dbReference type="ARBA" id="ARBA00022691"/>
    </source>
</evidence>
<dbReference type="Proteomes" id="UP000001554">
    <property type="component" value="Chromosome 6"/>
</dbReference>
<dbReference type="GO" id="GO:0005634">
    <property type="term" value="C:nucleus"/>
    <property type="evidence" value="ECO:0007669"/>
    <property type="project" value="InterPro"/>
</dbReference>
<organism evidence="8 9">
    <name type="scientific">Branchiostoma floridae</name>
    <name type="common">Florida lancelet</name>
    <name type="synonym">Amphioxus</name>
    <dbReference type="NCBI Taxonomy" id="7739"/>
    <lineage>
        <taxon>Eukaryota</taxon>
        <taxon>Metazoa</taxon>
        <taxon>Chordata</taxon>
        <taxon>Cephalochordata</taxon>
        <taxon>Leptocardii</taxon>
        <taxon>Amphioxiformes</taxon>
        <taxon>Branchiostomatidae</taxon>
        <taxon>Branchiostoma</taxon>
    </lineage>
</organism>
<dbReference type="PANTHER" id="PTHR12829:SF7">
    <property type="entry name" value="N6-ADENOSINE-METHYLTRANSFERASE CATALYTIC SUBUNIT"/>
    <property type="match status" value="1"/>
</dbReference>
<dbReference type="InterPro" id="IPR007757">
    <property type="entry name" value="MT-A70-like"/>
</dbReference>
<keyword evidence="3" id="KW-0808">Transferase</keyword>
<evidence type="ECO:0000256" key="7">
    <source>
        <dbReference type="SAM" id="MobiDB-lite"/>
    </source>
</evidence>
<dbReference type="PANTHER" id="PTHR12829">
    <property type="entry name" value="N6-ADENOSINE-METHYLTRANSFERASE"/>
    <property type="match status" value="1"/>
</dbReference>
<dbReference type="AlphaFoldDB" id="A0A9J7MUS2"/>
<dbReference type="GeneID" id="118417847"/>
<accession>A0A9J7MUS2</accession>
<evidence type="ECO:0000256" key="2">
    <source>
        <dbReference type="ARBA" id="ARBA00022603"/>
    </source>
</evidence>
<reference evidence="9" key="2">
    <citation type="submission" date="2025-08" db="UniProtKB">
        <authorList>
            <consortium name="RefSeq"/>
        </authorList>
    </citation>
    <scope>IDENTIFICATION</scope>
    <source>
        <strain evidence="9">S238N-H82</strain>
        <tissue evidence="9">Testes</tissue>
    </source>
</reference>
<dbReference type="SUPFAM" id="SSF53335">
    <property type="entry name" value="S-adenosyl-L-methionine-dependent methyltransferases"/>
    <property type="match status" value="1"/>
</dbReference>